<dbReference type="Proteomes" id="UP000051634">
    <property type="component" value="Unassembled WGS sequence"/>
</dbReference>
<dbReference type="AlphaFoldDB" id="A0A0T5Z518"/>
<dbReference type="RefSeq" id="WP_057956320.1">
    <property type="nucleotide sequence ID" value="NZ_KQ556921.1"/>
</dbReference>
<dbReference type="PANTHER" id="PTHR13696:SF96">
    <property type="entry name" value="COBQ_COBB_MIND_PARA NUCLEOTIDE BINDING DOMAIN-CONTAINING PROTEIN"/>
    <property type="match status" value="1"/>
</dbReference>
<evidence type="ECO:0000313" key="4">
    <source>
        <dbReference type="Proteomes" id="UP000051276"/>
    </source>
</evidence>
<accession>A0A0T5Z518</accession>
<evidence type="ECO:0000259" key="1">
    <source>
        <dbReference type="Pfam" id="PF01656"/>
    </source>
</evidence>
<reference evidence="4 5" key="1">
    <citation type="submission" date="2015-11" db="EMBL/GenBank/DDBJ databases">
        <title>The genome of Candidatus Endoriftia persephone in Ridgeia piscesae and population structure of the North Eastern Pacific vestimentiferan symbionts.</title>
        <authorList>
            <person name="Perez M."/>
            <person name="Juniper K.S."/>
        </authorList>
    </citation>
    <scope>NUCLEOTIDE SEQUENCE [LARGE SCALE GENOMIC DNA]</scope>
    <source>
        <strain evidence="3">Ind10</strain>
        <strain evidence="2">Ind11</strain>
    </source>
</reference>
<evidence type="ECO:0000313" key="3">
    <source>
        <dbReference type="EMBL" id="KRT57975.1"/>
    </source>
</evidence>
<gene>
    <name evidence="2" type="ORF">Ga0074115_13322</name>
    <name evidence="3" type="ORF">Ga0076813_12667</name>
</gene>
<dbReference type="Pfam" id="PF01656">
    <property type="entry name" value="CbiA"/>
    <property type="match status" value="1"/>
</dbReference>
<dbReference type="InterPro" id="IPR027417">
    <property type="entry name" value="P-loop_NTPase"/>
</dbReference>
<dbReference type="Gene3D" id="3.40.50.300">
    <property type="entry name" value="P-loop containing nucleotide triphosphate hydrolases"/>
    <property type="match status" value="1"/>
</dbReference>
<dbReference type="InterPro" id="IPR050678">
    <property type="entry name" value="DNA_Partitioning_ATPase"/>
</dbReference>
<dbReference type="Proteomes" id="UP000051276">
    <property type="component" value="Unassembled WGS sequence"/>
</dbReference>
<dbReference type="STRING" id="54398.Ga0074115_13322"/>
<protein>
    <submittedName>
        <fullName evidence="2">Cellulose biosynthesis protein BcsQ</fullName>
    </submittedName>
    <submittedName>
        <fullName evidence="3">Chromosome partitioning protein</fullName>
    </submittedName>
</protein>
<keyword evidence="5" id="KW-1185">Reference proteome</keyword>
<sequence>MHKIMLMNAKGGCGKSTLATNLASWYADEGLKVALADFDPQRSSLDWLEARQDYTGIPEIEAIDATKAAPKPARGTNLLVMDAPAGVHGKQINQMLRRVDSLIIPVLPSPIDIRACRRHLDELLRSGRVLRHQTRIGFVANRVNRKTRVYKDLKRFLGDLNFPVIGHLRESQSYIRAAETGLGVFELPRSSVYKDLPPWNSLLDWVDEGLNS</sequence>
<dbReference type="CDD" id="cd02042">
    <property type="entry name" value="ParAB_family"/>
    <property type="match status" value="1"/>
</dbReference>
<proteinExistence type="predicted"/>
<dbReference type="PANTHER" id="PTHR13696">
    <property type="entry name" value="P-LOOP CONTAINING NUCLEOSIDE TRIPHOSPHATE HYDROLASE"/>
    <property type="match status" value="1"/>
</dbReference>
<dbReference type="EMBL" id="LDXT01000064">
    <property type="protein sequence ID" value="KRT56172.1"/>
    <property type="molecule type" value="Genomic_DNA"/>
</dbReference>
<comment type="caution">
    <text evidence="3">The sequence shown here is derived from an EMBL/GenBank/DDBJ whole genome shotgun (WGS) entry which is preliminary data.</text>
</comment>
<organism evidence="3 4">
    <name type="scientific">endosymbiont of Ridgeia piscesae</name>
    <dbReference type="NCBI Taxonomy" id="54398"/>
    <lineage>
        <taxon>Bacteria</taxon>
        <taxon>Pseudomonadati</taxon>
        <taxon>Pseudomonadota</taxon>
        <taxon>Gammaproteobacteria</taxon>
        <taxon>sulfur-oxidizing symbionts</taxon>
    </lineage>
</organism>
<dbReference type="OrthoDB" id="69313at2"/>
<dbReference type="EMBL" id="LMXI01000428">
    <property type="protein sequence ID" value="KRT57975.1"/>
    <property type="molecule type" value="Genomic_DNA"/>
</dbReference>
<evidence type="ECO:0000313" key="2">
    <source>
        <dbReference type="EMBL" id="KRT56172.1"/>
    </source>
</evidence>
<feature type="domain" description="CobQ/CobB/MinD/ParA nucleotide binding" evidence="1">
    <location>
        <begin position="4"/>
        <end position="182"/>
    </location>
</feature>
<name>A0A0T5Z518_9GAMM</name>
<dbReference type="SUPFAM" id="SSF52540">
    <property type="entry name" value="P-loop containing nucleoside triphosphate hydrolases"/>
    <property type="match status" value="1"/>
</dbReference>
<evidence type="ECO:0000313" key="5">
    <source>
        <dbReference type="Proteomes" id="UP000051634"/>
    </source>
</evidence>
<dbReference type="InterPro" id="IPR002586">
    <property type="entry name" value="CobQ/CobB/MinD/ParA_Nub-bd_dom"/>
</dbReference>